<evidence type="ECO:0000313" key="3">
    <source>
        <dbReference type="Proteomes" id="UP000807115"/>
    </source>
</evidence>
<name>A0A921UKF7_SORBI</name>
<feature type="compositionally biased region" description="Polar residues" evidence="1">
    <location>
        <begin position="220"/>
        <end position="229"/>
    </location>
</feature>
<organism evidence="2 3">
    <name type="scientific">Sorghum bicolor</name>
    <name type="common">Sorghum</name>
    <name type="synonym">Sorghum vulgare</name>
    <dbReference type="NCBI Taxonomy" id="4558"/>
    <lineage>
        <taxon>Eukaryota</taxon>
        <taxon>Viridiplantae</taxon>
        <taxon>Streptophyta</taxon>
        <taxon>Embryophyta</taxon>
        <taxon>Tracheophyta</taxon>
        <taxon>Spermatophyta</taxon>
        <taxon>Magnoliopsida</taxon>
        <taxon>Liliopsida</taxon>
        <taxon>Poales</taxon>
        <taxon>Poaceae</taxon>
        <taxon>PACMAD clade</taxon>
        <taxon>Panicoideae</taxon>
        <taxon>Andropogonodae</taxon>
        <taxon>Andropogoneae</taxon>
        <taxon>Sorghinae</taxon>
        <taxon>Sorghum</taxon>
    </lineage>
</organism>
<feature type="region of interest" description="Disordered" evidence="1">
    <location>
        <begin position="220"/>
        <end position="260"/>
    </location>
</feature>
<protein>
    <submittedName>
        <fullName evidence="2">Uncharacterized protein</fullName>
    </submittedName>
</protein>
<feature type="region of interest" description="Disordered" evidence="1">
    <location>
        <begin position="1"/>
        <end position="22"/>
    </location>
</feature>
<sequence>MATDSHVALRNSSAVPHSDYDYEVSPDPLADHVSWGPAPGSPHCSREVADHVFWGPAPGSPHCSREDPMSLEASYLDAAPAAALHLAADLHYYPDDAGERPLSPAYVPVSALWASSKQAPDVSTAQTKVLFGPGVQLQPTGEDEVGDIFDLVNKMDIDPAVEDGLDHAVVGDGPETAGSPDQAVVAVGSPLRASPPEGGLHDDPYAGLFCKLPPPVLQTPQMTATTSSVPMPRARRSRKQLASTRSSTRLASRGSSVPVAERAQRKLMRELNFINNQQHTPDDAVAEYLDLYVEDLPAKAIKAIQSATRLGNKKLAKILEAIVQEADTLELEA</sequence>
<accession>A0A921UKF7</accession>
<dbReference type="Proteomes" id="UP000807115">
    <property type="component" value="Chromosome 4"/>
</dbReference>
<reference evidence="2" key="2">
    <citation type="submission" date="2020-10" db="EMBL/GenBank/DDBJ databases">
        <authorList>
            <person name="Cooper E.A."/>
            <person name="Brenton Z.W."/>
            <person name="Flinn B.S."/>
            <person name="Jenkins J."/>
            <person name="Shu S."/>
            <person name="Flowers D."/>
            <person name="Luo F."/>
            <person name="Wang Y."/>
            <person name="Xia P."/>
            <person name="Barry K."/>
            <person name="Daum C."/>
            <person name="Lipzen A."/>
            <person name="Yoshinaga Y."/>
            <person name="Schmutz J."/>
            <person name="Saski C."/>
            <person name="Vermerris W."/>
            <person name="Kresovich S."/>
        </authorList>
    </citation>
    <scope>NUCLEOTIDE SEQUENCE</scope>
</reference>
<dbReference type="AlphaFoldDB" id="A0A921UKF7"/>
<comment type="caution">
    <text evidence="2">The sequence shown here is derived from an EMBL/GenBank/DDBJ whole genome shotgun (WGS) entry which is preliminary data.</text>
</comment>
<evidence type="ECO:0000313" key="2">
    <source>
        <dbReference type="EMBL" id="KAG0533066.1"/>
    </source>
</evidence>
<reference evidence="2" key="1">
    <citation type="journal article" date="2019" name="BMC Genomics">
        <title>A new reference genome for Sorghum bicolor reveals high levels of sequence similarity between sweet and grain genotypes: implications for the genetics of sugar metabolism.</title>
        <authorList>
            <person name="Cooper E.A."/>
            <person name="Brenton Z.W."/>
            <person name="Flinn B.S."/>
            <person name="Jenkins J."/>
            <person name="Shu S."/>
            <person name="Flowers D."/>
            <person name="Luo F."/>
            <person name="Wang Y."/>
            <person name="Xia P."/>
            <person name="Barry K."/>
            <person name="Daum C."/>
            <person name="Lipzen A."/>
            <person name="Yoshinaga Y."/>
            <person name="Schmutz J."/>
            <person name="Saski C."/>
            <person name="Vermerris W."/>
            <person name="Kresovich S."/>
        </authorList>
    </citation>
    <scope>NUCLEOTIDE SEQUENCE</scope>
</reference>
<proteinExistence type="predicted"/>
<dbReference type="EMBL" id="CM027683">
    <property type="protein sequence ID" value="KAG0533066.1"/>
    <property type="molecule type" value="Genomic_DNA"/>
</dbReference>
<feature type="compositionally biased region" description="Low complexity" evidence="1">
    <location>
        <begin position="241"/>
        <end position="256"/>
    </location>
</feature>
<evidence type="ECO:0000256" key="1">
    <source>
        <dbReference type="SAM" id="MobiDB-lite"/>
    </source>
</evidence>
<gene>
    <name evidence="2" type="ORF">BDA96_04G160500</name>
</gene>